<accession>A6JEH5</accession>
<protein>
    <submittedName>
        <fullName evidence="2">RCG20595</fullName>
    </submittedName>
</protein>
<evidence type="ECO:0000256" key="1">
    <source>
        <dbReference type="SAM" id="MobiDB-lite"/>
    </source>
</evidence>
<name>A6JEH5_RAT</name>
<reference evidence="3" key="1">
    <citation type="submission" date="2005-09" db="EMBL/GenBank/DDBJ databases">
        <authorList>
            <person name="Mural R.J."/>
            <person name="Li P.W."/>
            <person name="Adams M.D."/>
            <person name="Amanatides P.G."/>
            <person name="Baden-Tillson H."/>
            <person name="Barnstead M."/>
            <person name="Chin S.H."/>
            <person name="Dew I."/>
            <person name="Evans C.A."/>
            <person name="Ferriera S."/>
            <person name="Flanigan M."/>
            <person name="Fosler C."/>
            <person name="Glodek A."/>
            <person name="Gu Z."/>
            <person name="Holt R.A."/>
            <person name="Jennings D."/>
            <person name="Kraft C.L."/>
            <person name="Lu F."/>
            <person name="Nguyen T."/>
            <person name="Nusskern D.R."/>
            <person name="Pfannkoch C.M."/>
            <person name="Sitter C."/>
            <person name="Sutton G.G."/>
            <person name="Venter J.C."/>
            <person name="Wang Z."/>
            <person name="Woodage T."/>
            <person name="Zheng X.H."/>
            <person name="Zhong F."/>
        </authorList>
    </citation>
    <scope>NUCLEOTIDE SEQUENCE [LARGE SCALE GENOMIC DNA]</scope>
    <source>
        <strain>BN</strain>
        <strain evidence="3">Sprague-Dawley</strain>
    </source>
</reference>
<feature type="compositionally biased region" description="Polar residues" evidence="1">
    <location>
        <begin position="9"/>
        <end position="24"/>
    </location>
</feature>
<dbReference type="Proteomes" id="UP000234681">
    <property type="component" value="Chromosome 6"/>
</dbReference>
<sequence>MSPGGHPNSHLNTNPAVLEQSRNPSLLTQTPYFWERYDGNHEEQTQRPC</sequence>
<dbReference type="AlphaFoldDB" id="A6JEH5"/>
<gene>
    <name evidence="2" type="ORF">rCG_20595</name>
</gene>
<evidence type="ECO:0000313" key="2">
    <source>
        <dbReference type="EMBL" id="EDL81719.1"/>
    </source>
</evidence>
<feature type="region of interest" description="Disordered" evidence="1">
    <location>
        <begin position="1"/>
        <end position="24"/>
    </location>
</feature>
<organism evidence="2 3">
    <name type="scientific">Rattus norvegicus</name>
    <name type="common">Rat</name>
    <dbReference type="NCBI Taxonomy" id="10116"/>
    <lineage>
        <taxon>Eukaryota</taxon>
        <taxon>Metazoa</taxon>
        <taxon>Chordata</taxon>
        <taxon>Craniata</taxon>
        <taxon>Vertebrata</taxon>
        <taxon>Euteleostomi</taxon>
        <taxon>Mammalia</taxon>
        <taxon>Eutheria</taxon>
        <taxon>Euarchontoglires</taxon>
        <taxon>Glires</taxon>
        <taxon>Rodentia</taxon>
        <taxon>Myomorpha</taxon>
        <taxon>Muroidea</taxon>
        <taxon>Muridae</taxon>
        <taxon>Murinae</taxon>
        <taxon>Rattus</taxon>
    </lineage>
</organism>
<proteinExistence type="predicted"/>
<evidence type="ECO:0000313" key="3">
    <source>
        <dbReference type="Proteomes" id="UP000234681"/>
    </source>
</evidence>
<dbReference type="EMBL" id="CH473982">
    <property type="protein sequence ID" value="EDL81719.1"/>
    <property type="molecule type" value="Genomic_DNA"/>
</dbReference>